<dbReference type="CDD" id="cd05930">
    <property type="entry name" value="A_NRPS"/>
    <property type="match status" value="1"/>
</dbReference>
<name>A0ABW6HH02_9ACTN</name>
<dbReference type="InterPro" id="IPR020845">
    <property type="entry name" value="AMP-binding_CS"/>
</dbReference>
<dbReference type="Pfam" id="PF00501">
    <property type="entry name" value="AMP-binding"/>
    <property type="match status" value="1"/>
</dbReference>
<reference evidence="4 5" key="1">
    <citation type="submission" date="2024-09" db="EMBL/GenBank/DDBJ databases">
        <title>The Natural Products Discovery Center: Release of the First 8490 Sequenced Strains for Exploring Actinobacteria Biosynthetic Diversity.</title>
        <authorList>
            <person name="Kalkreuter E."/>
            <person name="Kautsar S.A."/>
            <person name="Yang D."/>
            <person name="Bader C.D."/>
            <person name="Teijaro C.N."/>
            <person name="Fluegel L."/>
            <person name="Davis C.M."/>
            <person name="Simpson J.R."/>
            <person name="Lauterbach L."/>
            <person name="Steele A.D."/>
            <person name="Gui C."/>
            <person name="Meng S."/>
            <person name="Li G."/>
            <person name="Viehrig K."/>
            <person name="Ye F."/>
            <person name="Su P."/>
            <person name="Kiefer A.F."/>
            <person name="Nichols A."/>
            <person name="Cepeda A.J."/>
            <person name="Yan W."/>
            <person name="Fan B."/>
            <person name="Jiang Y."/>
            <person name="Adhikari A."/>
            <person name="Zheng C.-J."/>
            <person name="Schuster L."/>
            <person name="Cowan T.M."/>
            <person name="Smanski M.J."/>
            <person name="Chevrette M.G."/>
            <person name="De Carvalho L.P.S."/>
            <person name="Shen B."/>
        </authorList>
    </citation>
    <scope>NUCLEOTIDE SEQUENCE [LARGE SCALE GENOMIC DNA]</scope>
    <source>
        <strain evidence="4 5">NPDC059500</strain>
    </source>
</reference>
<evidence type="ECO:0000313" key="5">
    <source>
        <dbReference type="Proteomes" id="UP001599756"/>
    </source>
</evidence>
<dbReference type="Gene3D" id="3.30.559.30">
    <property type="entry name" value="Nonribosomal peptide synthetase, condensation domain"/>
    <property type="match status" value="1"/>
</dbReference>
<dbReference type="PANTHER" id="PTHR45527">
    <property type="entry name" value="NONRIBOSOMAL PEPTIDE SYNTHETASE"/>
    <property type="match status" value="1"/>
</dbReference>
<dbReference type="Proteomes" id="UP001599756">
    <property type="component" value="Unassembled WGS sequence"/>
</dbReference>
<dbReference type="InterPro" id="IPR000873">
    <property type="entry name" value="AMP-dep_synth/lig_dom"/>
</dbReference>
<dbReference type="InterPro" id="IPR045851">
    <property type="entry name" value="AMP-bd_C_sf"/>
</dbReference>
<gene>
    <name evidence="4" type="ORF">ACFW88_36195</name>
</gene>
<evidence type="ECO:0000313" key="4">
    <source>
        <dbReference type="EMBL" id="MFE1755910.1"/>
    </source>
</evidence>
<dbReference type="Gene3D" id="3.40.50.980">
    <property type="match status" value="2"/>
</dbReference>
<feature type="domain" description="Condensation" evidence="2">
    <location>
        <begin position="6"/>
        <end position="246"/>
    </location>
</feature>
<dbReference type="EMBL" id="JBHYTS010000142">
    <property type="protein sequence ID" value="MFE1755910.1"/>
    <property type="molecule type" value="Genomic_DNA"/>
</dbReference>
<evidence type="ECO:0000259" key="3">
    <source>
        <dbReference type="Pfam" id="PF13193"/>
    </source>
</evidence>
<organism evidence="4 5">
    <name type="scientific">Streptomyces anandii</name>
    <dbReference type="NCBI Taxonomy" id="285454"/>
    <lineage>
        <taxon>Bacteria</taxon>
        <taxon>Bacillati</taxon>
        <taxon>Actinomycetota</taxon>
        <taxon>Actinomycetes</taxon>
        <taxon>Kitasatosporales</taxon>
        <taxon>Streptomycetaceae</taxon>
        <taxon>Streptomyces</taxon>
    </lineage>
</organism>
<dbReference type="InterPro" id="IPR010071">
    <property type="entry name" value="AA_adenyl_dom"/>
</dbReference>
<feature type="domain" description="AMP-binding enzyme C-terminal" evidence="3">
    <location>
        <begin position="681"/>
        <end position="756"/>
    </location>
</feature>
<dbReference type="InterPro" id="IPR001242">
    <property type="entry name" value="Condensation_dom"/>
</dbReference>
<keyword evidence="5" id="KW-1185">Reference proteome</keyword>
<dbReference type="SUPFAM" id="SSF56801">
    <property type="entry name" value="Acetyl-CoA synthetase-like"/>
    <property type="match status" value="1"/>
</dbReference>
<dbReference type="NCBIfam" id="TIGR01733">
    <property type="entry name" value="AA-adenyl-dom"/>
    <property type="match status" value="1"/>
</dbReference>
<dbReference type="Gene3D" id="3.30.559.10">
    <property type="entry name" value="Chloramphenicol acetyltransferase-like domain"/>
    <property type="match status" value="1"/>
</dbReference>
<dbReference type="RefSeq" id="WP_381843542.1">
    <property type="nucleotide sequence ID" value="NZ_JBHYTS010000142.1"/>
</dbReference>
<dbReference type="PANTHER" id="PTHR45527:SF1">
    <property type="entry name" value="FATTY ACID SYNTHASE"/>
    <property type="match status" value="1"/>
</dbReference>
<protein>
    <submittedName>
        <fullName evidence="4">Amino acid adenylation domain-containing protein</fullName>
    </submittedName>
</protein>
<sequence length="756" mass="81481">QLHGITPLDLPTDRPRPAVRSSAGAVYGFDLPAETVAGLKDLARERNATLFMVLTAAVKAVFTRWSGHEDIAVGTSSAARGHQELEQLVGFLVNTVVLRTRVEQDLTFAGLLGRVRDTVLDAFAHEDVPFDKLVETLQPERDPSRTALVQAMVVLQNAPADSLALPGAAVSPYPLERDASLFDLTFEFEERDGRLHGLVEYSTELFDEATVARLTGHLGVLLAGAVADPDRPVAAMPLLTDEERRQVAEEWNATELPVCDGPLIHERVAEQAARTPDAIAVIAEDATLTHRELGERANRLAHHLVSLGAGPGSLVGLSLERGSAMAVGLLGILRAGAAYVPLDPGFPADRLAYMLADSGARIVVSGSAVRDRLPAGEGLRIVDVDAERDTIGRLSVTAPRTAVTAGDLAYVIYTSGSTGEPKGVAVQHGNVRHILTAWDERYRLEEMRPRFLSVSSLSVDLFFADLIRSVPFGGALIIASKDVTTEPSALLDLIAETDATGLEIVPSLLNAVLQEVERRGGVFPPLRLISVGSEGWRVEDCRALLRRIRHDCVVVNAYGGTEATVDSTVFAPDEESLRGRVYVPIGRPLPNTRIYVLDAHGSLVPPGVPGEIWIGGAGVARGYHGRAELTAERFVESPFVPGDRLYRTGDRARWLASGDLEFLGRADDQVKIRGFRIELGEVESALLTHPDVRDAVVLAWQDDSGRRRLVAYVVAEGADAGARVPELRSHLSGSLPDYMVPALYVPLQRLPLTPSG</sequence>
<proteinExistence type="predicted"/>
<feature type="domain" description="AMP-dependent synthetase/ligase" evidence="1">
    <location>
        <begin position="269"/>
        <end position="624"/>
    </location>
</feature>
<dbReference type="Gene3D" id="2.30.38.10">
    <property type="entry name" value="Luciferase, Domain 3"/>
    <property type="match status" value="1"/>
</dbReference>
<dbReference type="CDD" id="cd19531">
    <property type="entry name" value="LCL_NRPS-like"/>
    <property type="match status" value="1"/>
</dbReference>
<dbReference type="Pfam" id="PF00668">
    <property type="entry name" value="Condensation"/>
    <property type="match status" value="1"/>
</dbReference>
<dbReference type="SUPFAM" id="SSF52777">
    <property type="entry name" value="CoA-dependent acyltransferases"/>
    <property type="match status" value="1"/>
</dbReference>
<dbReference type="Pfam" id="PF13193">
    <property type="entry name" value="AMP-binding_C"/>
    <property type="match status" value="1"/>
</dbReference>
<evidence type="ECO:0000259" key="2">
    <source>
        <dbReference type="Pfam" id="PF00668"/>
    </source>
</evidence>
<dbReference type="Gene3D" id="3.30.300.30">
    <property type="match status" value="1"/>
</dbReference>
<dbReference type="PROSITE" id="PS00455">
    <property type="entry name" value="AMP_BINDING"/>
    <property type="match status" value="1"/>
</dbReference>
<feature type="non-terminal residue" evidence="4">
    <location>
        <position position="756"/>
    </location>
</feature>
<dbReference type="InterPro" id="IPR025110">
    <property type="entry name" value="AMP-bd_C"/>
</dbReference>
<feature type="non-terminal residue" evidence="4">
    <location>
        <position position="1"/>
    </location>
</feature>
<comment type="caution">
    <text evidence="4">The sequence shown here is derived from an EMBL/GenBank/DDBJ whole genome shotgun (WGS) entry which is preliminary data.</text>
</comment>
<accession>A0ABW6HH02</accession>
<evidence type="ECO:0000259" key="1">
    <source>
        <dbReference type="Pfam" id="PF00501"/>
    </source>
</evidence>
<dbReference type="InterPro" id="IPR023213">
    <property type="entry name" value="CAT-like_dom_sf"/>
</dbReference>